<dbReference type="SUPFAM" id="SSF47413">
    <property type="entry name" value="lambda repressor-like DNA-binding domains"/>
    <property type="match status" value="1"/>
</dbReference>
<organism evidence="3 4">
    <name type="scientific">Albidovulum sediminicola</name>
    <dbReference type="NCBI Taxonomy" id="2984331"/>
    <lineage>
        <taxon>Bacteria</taxon>
        <taxon>Pseudomonadati</taxon>
        <taxon>Pseudomonadota</taxon>
        <taxon>Alphaproteobacteria</taxon>
        <taxon>Rhodobacterales</taxon>
        <taxon>Paracoccaceae</taxon>
        <taxon>Albidovulum</taxon>
    </lineage>
</organism>
<dbReference type="CDD" id="cd02209">
    <property type="entry name" value="cupin_XRE_C"/>
    <property type="match status" value="1"/>
</dbReference>
<dbReference type="InterPro" id="IPR010982">
    <property type="entry name" value="Lambda_DNA-bd_dom_sf"/>
</dbReference>
<keyword evidence="4" id="KW-1185">Reference proteome</keyword>
<dbReference type="RefSeq" id="WP_263722890.1">
    <property type="nucleotide sequence ID" value="NZ_JAOWLA010000018.1"/>
</dbReference>
<gene>
    <name evidence="3" type="ORF">OE647_16685</name>
</gene>
<keyword evidence="1" id="KW-0238">DNA-binding</keyword>
<evidence type="ECO:0000313" key="4">
    <source>
        <dbReference type="Proteomes" id="UP001652503"/>
    </source>
</evidence>
<dbReference type="InterPro" id="IPR013096">
    <property type="entry name" value="Cupin_2"/>
</dbReference>
<dbReference type="EMBL" id="JAOWLA010000018">
    <property type="protein sequence ID" value="MCV2866356.1"/>
    <property type="molecule type" value="Genomic_DNA"/>
</dbReference>
<evidence type="ECO:0000313" key="3">
    <source>
        <dbReference type="EMBL" id="MCV2866356.1"/>
    </source>
</evidence>
<dbReference type="InterPro" id="IPR011051">
    <property type="entry name" value="RmlC_Cupin_sf"/>
</dbReference>
<proteinExistence type="predicted"/>
<dbReference type="SUPFAM" id="SSF51182">
    <property type="entry name" value="RmlC-like cupins"/>
    <property type="match status" value="1"/>
</dbReference>
<dbReference type="Pfam" id="PF01381">
    <property type="entry name" value="HTH_3"/>
    <property type="match status" value="1"/>
</dbReference>
<dbReference type="PANTHER" id="PTHR46797:SF1">
    <property type="entry name" value="METHYLPHOSPHONATE SYNTHASE"/>
    <property type="match status" value="1"/>
</dbReference>
<dbReference type="Pfam" id="PF07883">
    <property type="entry name" value="Cupin_2"/>
    <property type="match status" value="1"/>
</dbReference>
<sequence>MAGSSEVEAEVGRALHRLRQERGMTVSDLAARANLSTAMISRIENGNVSPSLSTLHSLSEALSVSIMALFSNSENSADIHHVRSGGGLPARRVTPGHAHDYLLLGKHFGPGGRFQSARIRIRRAGAGTLPRYQHEGHVFIYMISGEATYTCGTESFTMQSGDTLSFDAKLPHGFGEIASDAIEFITVSARPD</sequence>
<reference evidence="3 4" key="1">
    <citation type="submission" date="2022-10" db="EMBL/GenBank/DDBJ databases">
        <title>Defluviimonas sp. nov., isolated from ocean surface water.</title>
        <authorList>
            <person name="He W."/>
            <person name="Wang L."/>
            <person name="Zhang D.-F."/>
        </authorList>
    </citation>
    <scope>NUCLEOTIDE SEQUENCE [LARGE SCALE GENOMIC DNA]</scope>
    <source>
        <strain evidence="3 4">WL0075</strain>
    </source>
</reference>
<dbReference type="InterPro" id="IPR014710">
    <property type="entry name" value="RmlC-like_jellyroll"/>
</dbReference>
<evidence type="ECO:0000259" key="2">
    <source>
        <dbReference type="PROSITE" id="PS50943"/>
    </source>
</evidence>
<feature type="domain" description="HTH cro/C1-type" evidence="2">
    <location>
        <begin position="15"/>
        <end position="69"/>
    </location>
</feature>
<dbReference type="CDD" id="cd00093">
    <property type="entry name" value="HTH_XRE"/>
    <property type="match status" value="1"/>
</dbReference>
<dbReference type="SMART" id="SM00530">
    <property type="entry name" value="HTH_XRE"/>
    <property type="match status" value="1"/>
</dbReference>
<evidence type="ECO:0000256" key="1">
    <source>
        <dbReference type="ARBA" id="ARBA00023125"/>
    </source>
</evidence>
<dbReference type="Proteomes" id="UP001652503">
    <property type="component" value="Unassembled WGS sequence"/>
</dbReference>
<protein>
    <submittedName>
        <fullName evidence="3">XRE family transcriptional regulator</fullName>
    </submittedName>
</protein>
<accession>A0ABT2Z6G6</accession>
<comment type="caution">
    <text evidence="3">The sequence shown here is derived from an EMBL/GenBank/DDBJ whole genome shotgun (WGS) entry which is preliminary data.</text>
</comment>
<name>A0ABT2Z6G6_9RHOB</name>
<dbReference type="Gene3D" id="2.60.120.10">
    <property type="entry name" value="Jelly Rolls"/>
    <property type="match status" value="1"/>
</dbReference>
<dbReference type="PANTHER" id="PTHR46797">
    <property type="entry name" value="HTH-TYPE TRANSCRIPTIONAL REGULATOR"/>
    <property type="match status" value="1"/>
</dbReference>
<dbReference type="InterPro" id="IPR001387">
    <property type="entry name" value="Cro/C1-type_HTH"/>
</dbReference>
<dbReference type="InterPro" id="IPR050807">
    <property type="entry name" value="TransReg_Diox_bact_type"/>
</dbReference>
<dbReference type="PROSITE" id="PS50943">
    <property type="entry name" value="HTH_CROC1"/>
    <property type="match status" value="1"/>
</dbReference>
<dbReference type="Gene3D" id="1.10.260.40">
    <property type="entry name" value="lambda repressor-like DNA-binding domains"/>
    <property type="match status" value="1"/>
</dbReference>